<dbReference type="RefSeq" id="WP_199889518.1">
    <property type="nucleotide sequence ID" value="NZ_BMSZ01000020.1"/>
</dbReference>
<keyword evidence="2" id="KW-1185">Reference proteome</keyword>
<evidence type="ECO:0000313" key="1">
    <source>
        <dbReference type="EMBL" id="GGS76521.1"/>
    </source>
</evidence>
<dbReference type="EMBL" id="BMSZ01000020">
    <property type="protein sequence ID" value="GGS76521.1"/>
    <property type="molecule type" value="Genomic_DNA"/>
</dbReference>
<dbReference type="Proteomes" id="UP000659767">
    <property type="component" value="Unassembled WGS sequence"/>
</dbReference>
<organism evidence="1 2">
    <name type="scientific">Streptomyces badius</name>
    <dbReference type="NCBI Taxonomy" id="1941"/>
    <lineage>
        <taxon>Bacteria</taxon>
        <taxon>Bacillati</taxon>
        <taxon>Actinomycetota</taxon>
        <taxon>Actinomycetes</taxon>
        <taxon>Kitasatosporales</taxon>
        <taxon>Streptomycetaceae</taxon>
        <taxon>Streptomyces</taxon>
    </lineage>
</organism>
<sequence>MPHPKTYLALCTHTQLFPGARCRLQGLPHPAAFAAAPEPIEVHLRLSDGAATAAELHTEPPTGPALTVAAYTTAAGTPIHDTTWTVKAIARKEDEVELTIGVPKRT</sequence>
<name>A0ABQ2TMB6_STRBA</name>
<evidence type="ECO:0000313" key="2">
    <source>
        <dbReference type="Proteomes" id="UP000659767"/>
    </source>
</evidence>
<proteinExistence type="predicted"/>
<accession>A0ABQ2TMB6</accession>
<reference evidence="2" key="1">
    <citation type="journal article" date="2019" name="Int. J. Syst. Evol. Microbiol.">
        <title>The Global Catalogue of Microorganisms (GCM) 10K type strain sequencing project: providing services to taxonomists for standard genome sequencing and annotation.</title>
        <authorList>
            <consortium name="The Broad Institute Genomics Platform"/>
            <consortium name="The Broad Institute Genome Sequencing Center for Infectious Disease"/>
            <person name="Wu L."/>
            <person name="Ma J."/>
        </authorList>
    </citation>
    <scope>NUCLEOTIDE SEQUENCE [LARGE SCALE GENOMIC DNA]</scope>
    <source>
        <strain evidence="2">JCM 4350</strain>
    </source>
</reference>
<gene>
    <name evidence="1" type="ORF">GCM10010253_59260</name>
</gene>
<comment type="caution">
    <text evidence="1">The sequence shown here is derived from an EMBL/GenBank/DDBJ whole genome shotgun (WGS) entry which is preliminary data.</text>
</comment>
<protein>
    <submittedName>
        <fullName evidence="1">Uncharacterized protein</fullName>
    </submittedName>
</protein>